<feature type="transmembrane region" description="Helical" evidence="6">
    <location>
        <begin position="368"/>
        <end position="394"/>
    </location>
</feature>
<evidence type="ECO:0000313" key="9">
    <source>
        <dbReference type="EMBL" id="MBO0934661.1"/>
    </source>
</evidence>
<dbReference type="InterPro" id="IPR003838">
    <property type="entry name" value="ABC3_permease_C"/>
</dbReference>
<dbReference type="InterPro" id="IPR050250">
    <property type="entry name" value="Macrolide_Exporter_MacB"/>
</dbReference>
<feature type="domain" description="ABC3 transporter permease C-terminal" evidence="7">
    <location>
        <begin position="281"/>
        <end position="397"/>
    </location>
</feature>
<keyword evidence="3 6" id="KW-0812">Transmembrane</keyword>
<feature type="domain" description="MacB-like periplasmic core" evidence="8">
    <location>
        <begin position="20"/>
        <end position="231"/>
    </location>
</feature>
<feature type="domain" description="ABC3 transporter permease C-terminal" evidence="7">
    <location>
        <begin position="683"/>
        <end position="794"/>
    </location>
</feature>
<keyword evidence="4 6" id="KW-1133">Transmembrane helix</keyword>
<keyword evidence="5 6" id="KW-0472">Membrane</keyword>
<evidence type="ECO:0000256" key="2">
    <source>
        <dbReference type="ARBA" id="ARBA00022475"/>
    </source>
</evidence>
<evidence type="ECO:0000259" key="7">
    <source>
        <dbReference type="Pfam" id="PF02687"/>
    </source>
</evidence>
<dbReference type="PANTHER" id="PTHR30572">
    <property type="entry name" value="MEMBRANE COMPONENT OF TRANSPORTER-RELATED"/>
    <property type="match status" value="1"/>
</dbReference>
<feature type="transmembrane region" description="Helical" evidence="6">
    <location>
        <begin position="274"/>
        <end position="295"/>
    </location>
</feature>
<feature type="transmembrane region" description="Helical" evidence="6">
    <location>
        <begin position="732"/>
        <end position="750"/>
    </location>
</feature>
<evidence type="ECO:0000313" key="10">
    <source>
        <dbReference type="Proteomes" id="UP000664795"/>
    </source>
</evidence>
<feature type="transmembrane region" description="Helical" evidence="6">
    <location>
        <begin position="762"/>
        <end position="783"/>
    </location>
</feature>
<evidence type="ECO:0000256" key="5">
    <source>
        <dbReference type="ARBA" id="ARBA00023136"/>
    </source>
</evidence>
<feature type="transmembrane region" description="Helical" evidence="6">
    <location>
        <begin position="679"/>
        <end position="703"/>
    </location>
</feature>
<dbReference type="Pfam" id="PF02687">
    <property type="entry name" value="FtsX"/>
    <property type="match status" value="2"/>
</dbReference>
<accession>A0A939K315</accession>
<proteinExistence type="predicted"/>
<organism evidence="9 10">
    <name type="scientific">Fibrella aquatilis</name>
    <dbReference type="NCBI Taxonomy" id="2817059"/>
    <lineage>
        <taxon>Bacteria</taxon>
        <taxon>Pseudomonadati</taxon>
        <taxon>Bacteroidota</taxon>
        <taxon>Cytophagia</taxon>
        <taxon>Cytophagales</taxon>
        <taxon>Spirosomataceae</taxon>
        <taxon>Fibrella</taxon>
    </lineage>
</organism>
<evidence type="ECO:0000256" key="1">
    <source>
        <dbReference type="ARBA" id="ARBA00004651"/>
    </source>
</evidence>
<feature type="transmembrane region" description="Helical" evidence="6">
    <location>
        <begin position="326"/>
        <end position="348"/>
    </location>
</feature>
<feature type="transmembrane region" description="Helical" evidence="6">
    <location>
        <begin position="415"/>
        <end position="436"/>
    </location>
</feature>
<gene>
    <name evidence="9" type="ORF">J2I48_26870</name>
</gene>
<name>A0A939K315_9BACT</name>
<dbReference type="Proteomes" id="UP000664795">
    <property type="component" value="Unassembled WGS sequence"/>
</dbReference>
<evidence type="ECO:0000256" key="3">
    <source>
        <dbReference type="ARBA" id="ARBA00022692"/>
    </source>
</evidence>
<dbReference type="GO" id="GO:0005886">
    <property type="term" value="C:plasma membrane"/>
    <property type="evidence" value="ECO:0007669"/>
    <property type="project" value="UniProtKB-SubCell"/>
</dbReference>
<feature type="transmembrane region" description="Helical" evidence="6">
    <location>
        <begin position="21"/>
        <end position="41"/>
    </location>
</feature>
<reference evidence="9 10" key="1">
    <citation type="submission" date="2021-03" db="EMBL/GenBank/DDBJ databases">
        <title>Fibrella sp. HMF5036 genome sequencing and assembly.</title>
        <authorList>
            <person name="Kang H."/>
            <person name="Kim H."/>
            <person name="Bae S."/>
            <person name="Joh K."/>
        </authorList>
    </citation>
    <scope>NUCLEOTIDE SEQUENCE [LARGE SCALE GENOMIC DNA]</scope>
    <source>
        <strain evidence="9 10">HMF5036</strain>
    </source>
</reference>
<sequence length="802" mass="87744">MLRANLTLALRSLWRNRTYTLLNISGIAIGLAAVTLIYWQVTQIKDYDTQHPHADRLYRVGENKPSEKAGQSTVVPLLPALLRETPVVETGVRLISWQRSWISYKKQEEQLPICHADTSLFSVLNFPLKLGDPRTALATPNAMVLSEKVAERLFPNENPMDKTVVLDNGRAYVIRGVLAARPPNTVIQAEVIVPIADLVATDRAATENWYNASCQTFVRLRPGRSDASASSAAFAASTAALVKQHYTGEGKQRVLSLLPIKDIFPSQTGGLLTVILYGLGCIAGFILLIVAINFLNLTSALSLARAGEVALRTTLGAATRQILGQFVLEATLVGGAGAILGTLLLKALLPVYIDFFDISSRFSPQLPFSLALLLVGIVLLLGTLAGWLPGRYLIQQPVVTSLQGKTTTRRSPFRSTLVVIQFALATVMITCTGIMISQNRFVRNQQVGFNKDNIIAVELNRSYRNPALAEVAVNNLINRLRQNDNVLTVSTTKDIPGRKFWSSTNTYTDLSTNRDVSFDFQGVDDTYLTTFQIPLVAGRNLAATDTAVGDLLLNGTGVLINEAGARAMGYKTVNQAVGKVMRWHGTDGSTVRVVGVFRDYYQRGMHQPLGPMLFWATGPARLRGNNWLSIRVKPGTSATLLTDLAHQFGTIPARKPFNYIYLSDEYNSVYRVMDMTQTFLTGMALITVLLACAGVFGLSLFGIRQRTKEIGIRKVLGASVTSVAWLLSQRTVRLVGVAVLISVPLAWVMMNTWLNSFATHIAFPWWVVAVSGLLALLVALLTVSTQSIRAALTNPVKSLRSE</sequence>
<evidence type="ECO:0000256" key="6">
    <source>
        <dbReference type="SAM" id="Phobius"/>
    </source>
</evidence>
<dbReference type="RefSeq" id="WP_207338626.1">
    <property type="nucleotide sequence ID" value="NZ_JAFMYU010000035.1"/>
</dbReference>
<dbReference type="PANTHER" id="PTHR30572:SF18">
    <property type="entry name" value="ABC-TYPE MACROLIDE FAMILY EXPORT SYSTEM PERMEASE COMPONENT 2"/>
    <property type="match status" value="1"/>
</dbReference>
<dbReference type="Pfam" id="PF12704">
    <property type="entry name" value="MacB_PCD"/>
    <property type="match status" value="2"/>
</dbReference>
<dbReference type="AlphaFoldDB" id="A0A939K315"/>
<comment type="subcellular location">
    <subcellularLocation>
        <location evidence="1">Cell membrane</location>
        <topology evidence="1">Multi-pass membrane protein</topology>
    </subcellularLocation>
</comment>
<keyword evidence="10" id="KW-1185">Reference proteome</keyword>
<dbReference type="GO" id="GO:0022857">
    <property type="term" value="F:transmembrane transporter activity"/>
    <property type="evidence" value="ECO:0007669"/>
    <property type="project" value="TreeGrafter"/>
</dbReference>
<dbReference type="InterPro" id="IPR025857">
    <property type="entry name" value="MacB_PCD"/>
</dbReference>
<protein>
    <submittedName>
        <fullName evidence="9">ABC transporter permease</fullName>
    </submittedName>
</protein>
<dbReference type="EMBL" id="JAFMYU010000035">
    <property type="protein sequence ID" value="MBO0934661.1"/>
    <property type="molecule type" value="Genomic_DNA"/>
</dbReference>
<comment type="caution">
    <text evidence="9">The sequence shown here is derived from an EMBL/GenBank/DDBJ whole genome shotgun (WGS) entry which is preliminary data.</text>
</comment>
<evidence type="ECO:0000256" key="4">
    <source>
        <dbReference type="ARBA" id="ARBA00022989"/>
    </source>
</evidence>
<evidence type="ECO:0000259" key="8">
    <source>
        <dbReference type="Pfam" id="PF12704"/>
    </source>
</evidence>
<feature type="domain" description="MacB-like periplasmic core" evidence="8">
    <location>
        <begin position="429"/>
        <end position="639"/>
    </location>
</feature>
<keyword evidence="2" id="KW-1003">Cell membrane</keyword>